<sequence>MEWMQVALDITVEKTLRSLYGYQERSPRIWSKTDKDHYFTFYPVKDHYYFEVRNGDIRVSIQHQQYILWLEELKYSLRGQGKPDDQLKFII</sequence>
<evidence type="ECO:0000313" key="1">
    <source>
        <dbReference type="EMBL" id="MFD1464206.1"/>
    </source>
</evidence>
<dbReference type="EMBL" id="JBHTNZ010000087">
    <property type="protein sequence ID" value="MFD1464206.1"/>
    <property type="molecule type" value="Genomic_DNA"/>
</dbReference>
<reference evidence="2" key="1">
    <citation type="journal article" date="2019" name="Int. J. Syst. Evol. Microbiol.">
        <title>The Global Catalogue of Microorganisms (GCM) 10K type strain sequencing project: providing services to taxonomists for standard genome sequencing and annotation.</title>
        <authorList>
            <consortium name="The Broad Institute Genomics Platform"/>
            <consortium name="The Broad Institute Genome Sequencing Center for Infectious Disease"/>
            <person name="Wu L."/>
            <person name="Ma J."/>
        </authorList>
    </citation>
    <scope>NUCLEOTIDE SEQUENCE [LARGE SCALE GENOMIC DNA]</scope>
    <source>
        <strain evidence="2">CCM 9147</strain>
    </source>
</reference>
<keyword evidence="2" id="KW-1185">Reference proteome</keyword>
<comment type="caution">
    <text evidence="1">The sequence shown here is derived from an EMBL/GenBank/DDBJ whole genome shotgun (WGS) entry which is preliminary data.</text>
</comment>
<name>A0ABW4DK53_9BACL</name>
<proteinExistence type="predicted"/>
<protein>
    <submittedName>
        <fullName evidence="1">Uncharacterized protein</fullName>
    </submittedName>
</protein>
<gene>
    <name evidence="1" type="ORF">ACFQ5D_23420</name>
</gene>
<accession>A0ABW4DK53</accession>
<dbReference type="Proteomes" id="UP001597340">
    <property type="component" value="Unassembled WGS sequence"/>
</dbReference>
<dbReference type="RefSeq" id="WP_377571003.1">
    <property type="nucleotide sequence ID" value="NZ_JBHTNZ010000087.1"/>
</dbReference>
<evidence type="ECO:0000313" key="2">
    <source>
        <dbReference type="Proteomes" id="UP001597340"/>
    </source>
</evidence>
<organism evidence="1 2">
    <name type="scientific">Paenibacillus farraposensis</name>
    <dbReference type="NCBI Taxonomy" id="2807095"/>
    <lineage>
        <taxon>Bacteria</taxon>
        <taxon>Bacillati</taxon>
        <taxon>Bacillota</taxon>
        <taxon>Bacilli</taxon>
        <taxon>Bacillales</taxon>
        <taxon>Paenibacillaceae</taxon>
        <taxon>Paenibacillus</taxon>
    </lineage>
</organism>